<comment type="caution">
    <text evidence="1">The sequence shown here is derived from an EMBL/GenBank/DDBJ whole genome shotgun (WGS) entry which is preliminary data.</text>
</comment>
<keyword evidence="2" id="KW-1185">Reference proteome</keyword>
<organism evidence="1 2">
    <name type="scientific">Paenibacillus terricola</name>
    <dbReference type="NCBI Taxonomy" id="2763503"/>
    <lineage>
        <taxon>Bacteria</taxon>
        <taxon>Bacillati</taxon>
        <taxon>Bacillota</taxon>
        <taxon>Bacilli</taxon>
        <taxon>Bacillales</taxon>
        <taxon>Paenibacillaceae</taxon>
        <taxon>Paenibacillus</taxon>
    </lineage>
</organism>
<evidence type="ECO:0008006" key="3">
    <source>
        <dbReference type="Google" id="ProtNLM"/>
    </source>
</evidence>
<dbReference type="EMBL" id="JACXZA010000007">
    <property type="protein sequence ID" value="MBD3922087.1"/>
    <property type="molecule type" value="Genomic_DNA"/>
</dbReference>
<dbReference type="RefSeq" id="WP_191206370.1">
    <property type="nucleotide sequence ID" value="NZ_JACXZA010000007.1"/>
</dbReference>
<proteinExistence type="predicted"/>
<dbReference type="InterPro" id="IPR009057">
    <property type="entry name" value="Homeodomain-like_sf"/>
</dbReference>
<dbReference type="InterPro" id="IPR049739">
    <property type="entry name" value="YraL-like"/>
</dbReference>
<evidence type="ECO:0000313" key="2">
    <source>
        <dbReference type="Proteomes" id="UP000609346"/>
    </source>
</evidence>
<reference evidence="1 2" key="1">
    <citation type="submission" date="2020-09" db="EMBL/GenBank/DDBJ databases">
        <title>Paenibacillus sp. strain PR3 16S rRNA gene Genome sequencing and assembly.</title>
        <authorList>
            <person name="Kim J."/>
        </authorList>
    </citation>
    <scope>NUCLEOTIDE SEQUENCE [LARGE SCALE GENOMIC DNA]</scope>
    <source>
        <strain evidence="1 2">PR3</strain>
    </source>
</reference>
<sequence>MKYLSANEILPDALVRQIQKYVQGTVLYIPSPEGRRKGWGQISGQREYLMKRNSEMKQLHREGYSLDQLSDLYCLSEDSIKKIVYKKEK</sequence>
<name>A0ABR8N3V2_9BACL</name>
<dbReference type="SUPFAM" id="SSF46689">
    <property type="entry name" value="Homeodomain-like"/>
    <property type="match status" value="1"/>
</dbReference>
<dbReference type="Proteomes" id="UP000609346">
    <property type="component" value="Unassembled WGS sequence"/>
</dbReference>
<accession>A0ABR8N3V2</accession>
<dbReference type="NCBIfam" id="NF040785">
    <property type="entry name" value="CD3324_fam"/>
    <property type="match status" value="1"/>
</dbReference>
<gene>
    <name evidence="1" type="ORF">H8B09_25215</name>
</gene>
<evidence type="ECO:0000313" key="1">
    <source>
        <dbReference type="EMBL" id="MBD3922087.1"/>
    </source>
</evidence>
<protein>
    <recommendedName>
        <fullName evidence="3">Mor transcription activator domain-containing protein</fullName>
    </recommendedName>
</protein>